<evidence type="ECO:0000256" key="2">
    <source>
        <dbReference type="ARBA" id="ARBA00022529"/>
    </source>
</evidence>
<evidence type="ECO:0000256" key="3">
    <source>
        <dbReference type="ARBA" id="ARBA00022638"/>
    </source>
</evidence>
<dbReference type="PANTHER" id="PTHR38107">
    <property type="match status" value="1"/>
</dbReference>
<evidence type="ECO:0000256" key="6">
    <source>
        <dbReference type="ARBA" id="ARBA00023295"/>
    </source>
</evidence>
<dbReference type="OrthoDB" id="5358886at2759"/>
<dbReference type="GO" id="GO:0042742">
    <property type="term" value="P:defense response to bacterium"/>
    <property type="evidence" value="ECO:0007669"/>
    <property type="project" value="UniProtKB-KW"/>
</dbReference>
<sequence length="271" mass="28490">MKITAVSAIALATLSQLVSGYAINGDNVNCRTGPGTSYDVVRKYNSGDDVTLSCQTEGDAVRGDSLWGKTQDGCYVADYYVQTGTSNYVVDKCGSSGGGSGNTGGSGYCKNVNAATLDLVKDFEGFEPSPAPDPIGLPTVGYGHLCETKGCAEVSYSFPLTEATAESLLKDDLPKYSSCLATYLKSSVTLNDNQWGALTSWVFNVGCGNAKSSTLVSRLNAGENPNDVASSELPQWRLAGGRVFSGLVRRRAAEVKLFTTPSSSQAFPNCQ</sequence>
<dbReference type="EMBL" id="MCFD01000007">
    <property type="protein sequence ID" value="ORX69720.1"/>
    <property type="molecule type" value="Genomic_DNA"/>
</dbReference>
<gene>
    <name evidence="8" type="ORF">DL89DRAFT_267882</name>
</gene>
<dbReference type="Gene3D" id="1.10.530.40">
    <property type="match status" value="1"/>
</dbReference>
<dbReference type="GeneID" id="63804348"/>
<protein>
    <submittedName>
        <fullName evidence="8">Family 24 glycoside hydrolase</fullName>
    </submittedName>
</protein>
<organism evidence="8 9">
    <name type="scientific">Linderina pennispora</name>
    <dbReference type="NCBI Taxonomy" id="61395"/>
    <lineage>
        <taxon>Eukaryota</taxon>
        <taxon>Fungi</taxon>
        <taxon>Fungi incertae sedis</taxon>
        <taxon>Zoopagomycota</taxon>
        <taxon>Kickxellomycotina</taxon>
        <taxon>Kickxellomycetes</taxon>
        <taxon>Kickxellales</taxon>
        <taxon>Kickxellaceae</taxon>
        <taxon>Linderina</taxon>
    </lineage>
</organism>
<keyword evidence="3" id="KW-0081">Bacteriolytic enzyme</keyword>
<dbReference type="Proteomes" id="UP000193922">
    <property type="component" value="Unassembled WGS sequence"/>
</dbReference>
<evidence type="ECO:0000256" key="5">
    <source>
        <dbReference type="ARBA" id="ARBA00023200"/>
    </source>
</evidence>
<dbReference type="InterPro" id="IPR051018">
    <property type="entry name" value="Bacteriophage_GH24"/>
</dbReference>
<comment type="catalytic activity">
    <reaction evidence="1">
        <text>Hydrolysis of (1-&gt;4)-beta-linkages between N-acetylmuramic acid and N-acetyl-D-glucosamine residues in a peptidoglycan and between N-acetyl-D-glucosamine residues in chitodextrins.</text>
        <dbReference type="EC" id="3.2.1.17"/>
    </reaction>
</comment>
<evidence type="ECO:0000256" key="4">
    <source>
        <dbReference type="ARBA" id="ARBA00022801"/>
    </source>
</evidence>
<dbReference type="Gene3D" id="2.30.30.40">
    <property type="entry name" value="SH3 Domains"/>
    <property type="match status" value="1"/>
</dbReference>
<dbReference type="PANTHER" id="PTHR38107:SF3">
    <property type="entry name" value="LYSOZYME RRRD-RELATED"/>
    <property type="match status" value="1"/>
</dbReference>
<reference evidence="8 9" key="1">
    <citation type="submission" date="2016-07" db="EMBL/GenBank/DDBJ databases">
        <title>Pervasive Adenine N6-methylation of Active Genes in Fungi.</title>
        <authorList>
            <consortium name="DOE Joint Genome Institute"/>
            <person name="Mondo S.J."/>
            <person name="Dannebaum R.O."/>
            <person name="Kuo R.C."/>
            <person name="Labutti K."/>
            <person name="Haridas S."/>
            <person name="Kuo A."/>
            <person name="Salamov A."/>
            <person name="Ahrendt S.R."/>
            <person name="Lipzen A."/>
            <person name="Sullivan W."/>
            <person name="Andreopoulos W.B."/>
            <person name="Clum A."/>
            <person name="Lindquist E."/>
            <person name="Daum C."/>
            <person name="Ramamoorthy G.K."/>
            <person name="Gryganskyi A."/>
            <person name="Culley D."/>
            <person name="Magnuson J.K."/>
            <person name="James T.Y."/>
            <person name="O'Malley M.A."/>
            <person name="Stajich J.E."/>
            <person name="Spatafora J.W."/>
            <person name="Visel A."/>
            <person name="Grigoriev I.V."/>
        </authorList>
    </citation>
    <scope>NUCLEOTIDE SEQUENCE [LARGE SCALE GENOMIC DNA]</scope>
    <source>
        <strain evidence="8 9">ATCC 12442</strain>
    </source>
</reference>
<name>A0A1Y1W856_9FUNG</name>
<keyword evidence="9" id="KW-1185">Reference proteome</keyword>
<keyword evidence="2" id="KW-0929">Antimicrobial</keyword>
<dbReference type="SUPFAM" id="SSF53955">
    <property type="entry name" value="Lysozyme-like"/>
    <property type="match status" value="1"/>
</dbReference>
<dbReference type="GO" id="GO:0009253">
    <property type="term" value="P:peptidoglycan catabolic process"/>
    <property type="evidence" value="ECO:0007669"/>
    <property type="project" value="InterPro"/>
</dbReference>
<dbReference type="RefSeq" id="XP_040743408.1">
    <property type="nucleotide sequence ID" value="XM_040887700.1"/>
</dbReference>
<dbReference type="HAMAP" id="MF_04110">
    <property type="entry name" value="ENDOLYSIN_T4"/>
    <property type="match status" value="1"/>
</dbReference>
<keyword evidence="7" id="KW-0732">Signal</keyword>
<dbReference type="AlphaFoldDB" id="A0A1Y1W856"/>
<feature type="signal peptide" evidence="7">
    <location>
        <begin position="1"/>
        <end position="20"/>
    </location>
</feature>
<accession>A0A1Y1W856</accession>
<evidence type="ECO:0000256" key="1">
    <source>
        <dbReference type="ARBA" id="ARBA00000632"/>
    </source>
</evidence>
<dbReference type="InterPro" id="IPR023346">
    <property type="entry name" value="Lysozyme-like_dom_sf"/>
</dbReference>
<keyword evidence="5" id="KW-1035">Host cytoplasm</keyword>
<dbReference type="InterPro" id="IPR023347">
    <property type="entry name" value="Lysozyme_dom_sf"/>
</dbReference>
<comment type="caution">
    <text evidence="8">The sequence shown here is derived from an EMBL/GenBank/DDBJ whole genome shotgun (WGS) entry which is preliminary data.</text>
</comment>
<keyword evidence="6" id="KW-0326">Glycosidase</keyword>
<dbReference type="InterPro" id="IPR034690">
    <property type="entry name" value="Endolysin_T4_type"/>
</dbReference>
<proteinExistence type="inferred from homology"/>
<feature type="chain" id="PRO_5012056181" evidence="7">
    <location>
        <begin position="21"/>
        <end position="271"/>
    </location>
</feature>
<dbReference type="STRING" id="61395.A0A1Y1W856"/>
<dbReference type="CDD" id="cd00737">
    <property type="entry name" value="lyz_endolysin_autolysin"/>
    <property type="match status" value="1"/>
</dbReference>
<dbReference type="GO" id="GO:0003796">
    <property type="term" value="F:lysozyme activity"/>
    <property type="evidence" value="ECO:0007669"/>
    <property type="project" value="UniProtKB-EC"/>
</dbReference>
<dbReference type="GO" id="GO:0016998">
    <property type="term" value="P:cell wall macromolecule catabolic process"/>
    <property type="evidence" value="ECO:0007669"/>
    <property type="project" value="InterPro"/>
</dbReference>
<dbReference type="InterPro" id="IPR033907">
    <property type="entry name" value="Endolysin_autolysin"/>
</dbReference>
<evidence type="ECO:0000256" key="7">
    <source>
        <dbReference type="SAM" id="SignalP"/>
    </source>
</evidence>
<dbReference type="Pfam" id="PF00959">
    <property type="entry name" value="Phage_lysozyme"/>
    <property type="match status" value="1"/>
</dbReference>
<evidence type="ECO:0000313" key="9">
    <source>
        <dbReference type="Proteomes" id="UP000193922"/>
    </source>
</evidence>
<keyword evidence="4 8" id="KW-0378">Hydrolase</keyword>
<dbReference type="InterPro" id="IPR002196">
    <property type="entry name" value="Glyco_hydro_24"/>
</dbReference>
<dbReference type="GO" id="GO:0031640">
    <property type="term" value="P:killing of cells of another organism"/>
    <property type="evidence" value="ECO:0007669"/>
    <property type="project" value="UniProtKB-KW"/>
</dbReference>
<evidence type="ECO:0000313" key="8">
    <source>
        <dbReference type="EMBL" id="ORX69720.1"/>
    </source>
</evidence>